<dbReference type="GO" id="GO:0005737">
    <property type="term" value="C:cytoplasm"/>
    <property type="evidence" value="ECO:0007669"/>
    <property type="project" value="TreeGrafter"/>
</dbReference>
<dbReference type="PANTHER" id="PTHR13325:SF3">
    <property type="entry name" value="MEMBRANE-BOUND TRANSCRIPTION FACTOR SITE-2 PROTEASE"/>
    <property type="match status" value="1"/>
</dbReference>
<comment type="similarity">
    <text evidence="3">Belongs to the peptidase M50B family.</text>
</comment>
<evidence type="ECO:0000259" key="8">
    <source>
        <dbReference type="Pfam" id="PF02163"/>
    </source>
</evidence>
<reference evidence="9 10" key="1">
    <citation type="submission" date="2019-02" db="EMBL/GenBank/DDBJ databases">
        <title>Deep-cultivation of Planctomycetes and their phenomic and genomic characterization uncovers novel biology.</title>
        <authorList>
            <person name="Wiegand S."/>
            <person name="Jogler M."/>
            <person name="Boedeker C."/>
            <person name="Pinto D."/>
            <person name="Vollmers J."/>
            <person name="Rivas-Marin E."/>
            <person name="Kohn T."/>
            <person name="Peeters S.H."/>
            <person name="Heuer A."/>
            <person name="Rast P."/>
            <person name="Oberbeckmann S."/>
            <person name="Bunk B."/>
            <person name="Jeske O."/>
            <person name="Meyerdierks A."/>
            <person name="Storesund J.E."/>
            <person name="Kallscheuer N."/>
            <person name="Luecker S."/>
            <person name="Lage O.M."/>
            <person name="Pohl T."/>
            <person name="Merkel B.J."/>
            <person name="Hornburger P."/>
            <person name="Mueller R.-W."/>
            <person name="Bruemmer F."/>
            <person name="Labrenz M."/>
            <person name="Spormann A.M."/>
            <person name="Op den Camp H."/>
            <person name="Overmann J."/>
            <person name="Amann R."/>
            <person name="Jetten M.S.M."/>
            <person name="Mascher T."/>
            <person name="Medema M.H."/>
            <person name="Devos D.P."/>
            <person name="Kaster A.-K."/>
            <person name="Ovreas L."/>
            <person name="Rohde M."/>
            <person name="Galperin M.Y."/>
            <person name="Jogler C."/>
        </authorList>
    </citation>
    <scope>NUCLEOTIDE SEQUENCE [LARGE SCALE GENOMIC DNA]</scope>
    <source>
        <strain evidence="9 10">ElP</strain>
    </source>
</reference>
<evidence type="ECO:0000256" key="1">
    <source>
        <dbReference type="ARBA" id="ARBA00001947"/>
    </source>
</evidence>
<dbReference type="GO" id="GO:0012505">
    <property type="term" value="C:endomembrane system"/>
    <property type="evidence" value="ECO:0007669"/>
    <property type="project" value="UniProtKB-SubCell"/>
</dbReference>
<feature type="transmembrane region" description="Helical" evidence="7">
    <location>
        <begin position="290"/>
        <end position="311"/>
    </location>
</feature>
<dbReference type="AlphaFoldDB" id="A0A518GZZ7"/>
<evidence type="ECO:0000256" key="6">
    <source>
        <dbReference type="ARBA" id="ARBA00023136"/>
    </source>
</evidence>
<evidence type="ECO:0000256" key="2">
    <source>
        <dbReference type="ARBA" id="ARBA00004127"/>
    </source>
</evidence>
<dbReference type="GO" id="GO:0031293">
    <property type="term" value="P:membrane protein intracellular domain proteolysis"/>
    <property type="evidence" value="ECO:0007669"/>
    <property type="project" value="TreeGrafter"/>
</dbReference>
<evidence type="ECO:0000313" key="9">
    <source>
        <dbReference type="EMBL" id="QDV34160.1"/>
    </source>
</evidence>
<comment type="cofactor">
    <cofactor evidence="1">
        <name>Zn(2+)</name>
        <dbReference type="ChEBI" id="CHEBI:29105"/>
    </cofactor>
</comment>
<gene>
    <name evidence="9" type="ORF">ElP_20430</name>
</gene>
<dbReference type="InterPro" id="IPR008915">
    <property type="entry name" value="Peptidase_M50"/>
</dbReference>
<dbReference type="Gene3D" id="2.40.30.170">
    <property type="match status" value="1"/>
</dbReference>
<evidence type="ECO:0000256" key="7">
    <source>
        <dbReference type="SAM" id="Phobius"/>
    </source>
</evidence>
<feature type="transmembrane region" description="Helical" evidence="7">
    <location>
        <begin position="399"/>
        <end position="417"/>
    </location>
</feature>
<feature type="transmembrane region" description="Helical" evidence="7">
    <location>
        <begin position="262"/>
        <end position="284"/>
    </location>
</feature>
<keyword evidence="5 7" id="KW-1133">Transmembrane helix</keyword>
<dbReference type="GO" id="GO:0016020">
    <property type="term" value="C:membrane"/>
    <property type="evidence" value="ECO:0007669"/>
    <property type="project" value="InterPro"/>
</dbReference>
<proteinExistence type="inferred from homology"/>
<organism evidence="9 10">
    <name type="scientific">Tautonia plasticadhaerens</name>
    <dbReference type="NCBI Taxonomy" id="2527974"/>
    <lineage>
        <taxon>Bacteria</taxon>
        <taxon>Pseudomonadati</taxon>
        <taxon>Planctomycetota</taxon>
        <taxon>Planctomycetia</taxon>
        <taxon>Isosphaerales</taxon>
        <taxon>Isosphaeraceae</taxon>
        <taxon>Tautonia</taxon>
    </lineage>
</organism>
<keyword evidence="4 7" id="KW-0812">Transmembrane</keyword>
<feature type="transmembrane region" description="Helical" evidence="7">
    <location>
        <begin position="438"/>
        <end position="459"/>
    </location>
</feature>
<accession>A0A518GZZ7</accession>
<feature type="domain" description="Peptidase M50" evidence="8">
    <location>
        <begin position="207"/>
        <end position="283"/>
    </location>
</feature>
<evidence type="ECO:0000256" key="5">
    <source>
        <dbReference type="ARBA" id="ARBA00022989"/>
    </source>
</evidence>
<dbReference type="EMBL" id="CP036426">
    <property type="protein sequence ID" value="QDV34160.1"/>
    <property type="molecule type" value="Genomic_DNA"/>
</dbReference>
<dbReference type="OrthoDB" id="9759690at2"/>
<dbReference type="KEGG" id="tpla:ElP_20430"/>
<dbReference type="Proteomes" id="UP000317835">
    <property type="component" value="Chromosome"/>
</dbReference>
<evidence type="ECO:0000256" key="3">
    <source>
        <dbReference type="ARBA" id="ARBA00007931"/>
    </source>
</evidence>
<dbReference type="PANTHER" id="PTHR13325">
    <property type="entry name" value="PROTEASE M50 MEMBRANE-BOUND TRANSCRIPTION FACTOR SITE 2 PROTEASE"/>
    <property type="match status" value="1"/>
</dbReference>
<evidence type="ECO:0000313" key="10">
    <source>
        <dbReference type="Proteomes" id="UP000317835"/>
    </source>
</evidence>
<keyword evidence="6 7" id="KW-0472">Membrane</keyword>
<dbReference type="RefSeq" id="WP_145268852.1">
    <property type="nucleotide sequence ID" value="NZ_CP036426.1"/>
</dbReference>
<name>A0A518GZZ7_9BACT</name>
<protein>
    <submittedName>
        <fullName evidence="9">Peptidase family M50</fullName>
    </submittedName>
</protein>
<keyword evidence="10" id="KW-1185">Reference proteome</keyword>
<evidence type="ECO:0000256" key="4">
    <source>
        <dbReference type="ARBA" id="ARBA00022692"/>
    </source>
</evidence>
<sequence length="744" mass="84356">MLRDPSTPGSVPAGQAAEYLTARLRPDLVVQPVPYEGVTHYVIKDPIALKYFRFKAEEYFLLQELDGKKTLQDIKRAFERKYRPQTITVEDLLRFVAQLHEASLVLVDTPDQAKALVKRKRKNRWKKVMQGAANILYIKIPVIDPEKLLTWMYPYFRWIFTSYFVVFSLGLMLAAMTLIFAQWDTFTTKLPTFESFFNWRTLPSLWLSLAIIKIIHEFGHGLTAKHYGSEVHEMGMLFLVLTPALYCDVTDSWLLPNKWKRIWIAAAGIYVECFLAAVATFVWWNTQPGLFNSLMLSTMFICSVNTILFNANPLLRYDGYYVTSDYLEIPNLRIKSTQFFAYLFQEKVLGLEVPVQSYMPRSRRTLFVTYAVASYVYRWVITFSIIFFLYHFLPEKLRIISAFLAMGALVPLLLMPLTKMFKFVRQPGRMRKVKKVRAALCFAGAAAVIAGILLIPTPLRVKGTLVLTPAKPERIYVEVPGRLVSIDVRDNQPVEGPRPDGTPGTVIARLSNLDLLREVNELGTEIQVNEVKALVYDQTSSGGDQGPLNRALHVETVEMIQQDLQPKLDVAIDQRGKLVLTAGRDGIAMGVPNREVTGKWLQPGELFCEIGDPKALEAHLLIDQSDIDLIKHGYDGTPPTAWVKIYGRSRETIISRVEEIARRNRQEIPPELSNMAGGEIATKPDQETGGAVPLTTVYEVIIPIDNADLALQPGQRGMAKIDGGTATLGWWLWRTITKTFRFVL</sequence>
<comment type="subcellular location">
    <subcellularLocation>
        <location evidence="2">Endomembrane system</location>
        <topology evidence="2">Multi-pass membrane protein</topology>
    </subcellularLocation>
</comment>
<dbReference type="GO" id="GO:0004222">
    <property type="term" value="F:metalloendopeptidase activity"/>
    <property type="evidence" value="ECO:0007669"/>
    <property type="project" value="InterPro"/>
</dbReference>
<feature type="transmembrane region" description="Helical" evidence="7">
    <location>
        <begin position="155"/>
        <end position="181"/>
    </location>
</feature>
<dbReference type="InterPro" id="IPR001193">
    <property type="entry name" value="MBTPS2"/>
</dbReference>
<feature type="transmembrane region" description="Helical" evidence="7">
    <location>
        <begin position="367"/>
        <end position="393"/>
    </location>
</feature>
<dbReference type="Pfam" id="PF02163">
    <property type="entry name" value="Peptidase_M50"/>
    <property type="match status" value="1"/>
</dbReference>